<feature type="region of interest" description="Disordered" evidence="1">
    <location>
        <begin position="112"/>
        <end position="133"/>
    </location>
</feature>
<proteinExistence type="predicted"/>
<dbReference type="EMBL" id="LAVV01002767">
    <property type="protein sequence ID" value="KNZ62609.1"/>
    <property type="molecule type" value="Genomic_DNA"/>
</dbReference>
<feature type="non-terminal residue" evidence="2">
    <location>
        <position position="1"/>
    </location>
</feature>
<keyword evidence="3" id="KW-1185">Reference proteome</keyword>
<protein>
    <submittedName>
        <fullName evidence="2">Uncharacterized protein</fullName>
    </submittedName>
</protein>
<evidence type="ECO:0000256" key="1">
    <source>
        <dbReference type="SAM" id="MobiDB-lite"/>
    </source>
</evidence>
<gene>
    <name evidence="2" type="ORF">VP01_12491g1</name>
</gene>
<dbReference type="VEuPathDB" id="FungiDB:VP01_12491g1"/>
<reference evidence="2 3" key="1">
    <citation type="submission" date="2015-08" db="EMBL/GenBank/DDBJ databases">
        <title>Next Generation Sequencing and Analysis of the Genome of Puccinia sorghi L Schw, the Causal Agent of Maize Common Rust.</title>
        <authorList>
            <person name="Rochi L."/>
            <person name="Burguener G."/>
            <person name="Darino M."/>
            <person name="Turjanski A."/>
            <person name="Kreff E."/>
            <person name="Dieguez M.J."/>
            <person name="Sacco F."/>
        </authorList>
    </citation>
    <scope>NUCLEOTIDE SEQUENCE [LARGE SCALE GENOMIC DNA]</scope>
    <source>
        <strain evidence="2 3">RO10H11247</strain>
    </source>
</reference>
<accession>A0A0L6VPG3</accession>
<comment type="caution">
    <text evidence="2">The sequence shown here is derived from an EMBL/GenBank/DDBJ whole genome shotgun (WGS) entry which is preliminary data.</text>
</comment>
<evidence type="ECO:0000313" key="3">
    <source>
        <dbReference type="Proteomes" id="UP000037035"/>
    </source>
</evidence>
<feature type="non-terminal residue" evidence="2">
    <location>
        <position position="133"/>
    </location>
</feature>
<name>A0A0L6VPG3_9BASI</name>
<dbReference type="AlphaFoldDB" id="A0A0L6VPG3"/>
<dbReference type="Proteomes" id="UP000037035">
    <property type="component" value="Unassembled WGS sequence"/>
</dbReference>
<evidence type="ECO:0000313" key="2">
    <source>
        <dbReference type="EMBL" id="KNZ62609.1"/>
    </source>
</evidence>
<organism evidence="2 3">
    <name type="scientific">Puccinia sorghi</name>
    <dbReference type="NCBI Taxonomy" id="27349"/>
    <lineage>
        <taxon>Eukaryota</taxon>
        <taxon>Fungi</taxon>
        <taxon>Dikarya</taxon>
        <taxon>Basidiomycota</taxon>
        <taxon>Pucciniomycotina</taxon>
        <taxon>Pucciniomycetes</taxon>
        <taxon>Pucciniales</taxon>
        <taxon>Pucciniaceae</taxon>
        <taxon>Puccinia</taxon>
    </lineage>
</organism>
<sequence>WFSESLKICCYDVGEKQDYHSGNPQLRLLCRFVMPDQPLTWKLGNLTRGCVHPIGCSVAEPDSTLAPPQCESVLTSLVPVSAGHSPPCEIWTDAEIFDAIHRTGPADQDYTTLMDSASSPASQCSNPKLSKYS</sequence>